<dbReference type="Gene3D" id="2.40.160.20">
    <property type="match status" value="1"/>
</dbReference>
<feature type="domain" description="Outer membrane protein beta-barrel" evidence="3">
    <location>
        <begin position="7"/>
        <end position="178"/>
    </location>
</feature>
<dbReference type="AlphaFoldDB" id="A0A8J6QQ92"/>
<feature type="chain" id="PRO_5035215319" evidence="2">
    <location>
        <begin position="21"/>
        <end position="214"/>
    </location>
</feature>
<dbReference type="Pfam" id="PF13505">
    <property type="entry name" value="OMP_b-brl"/>
    <property type="match status" value="1"/>
</dbReference>
<gene>
    <name evidence="4" type="ORF">IC617_07220</name>
</gene>
<evidence type="ECO:0000313" key="5">
    <source>
        <dbReference type="Proteomes" id="UP000638014"/>
    </source>
</evidence>
<evidence type="ECO:0000256" key="1">
    <source>
        <dbReference type="ARBA" id="ARBA00022729"/>
    </source>
</evidence>
<organism evidence="4 5">
    <name type="scientific">Neiella litorisoli</name>
    <dbReference type="NCBI Taxonomy" id="2771431"/>
    <lineage>
        <taxon>Bacteria</taxon>
        <taxon>Pseudomonadati</taxon>
        <taxon>Pseudomonadota</taxon>
        <taxon>Gammaproteobacteria</taxon>
        <taxon>Alteromonadales</taxon>
        <taxon>Echinimonadaceae</taxon>
        <taxon>Neiella</taxon>
    </lineage>
</organism>
<dbReference type="RefSeq" id="WP_191144320.1">
    <property type="nucleotide sequence ID" value="NZ_JACXAF010000008.1"/>
</dbReference>
<dbReference type="EMBL" id="JACXAF010000008">
    <property type="protein sequence ID" value="MBD1389211.1"/>
    <property type="molecule type" value="Genomic_DNA"/>
</dbReference>
<dbReference type="Proteomes" id="UP000638014">
    <property type="component" value="Unassembled WGS sequence"/>
</dbReference>
<comment type="caution">
    <text evidence="4">The sequence shown here is derived from an EMBL/GenBank/DDBJ whole genome shotgun (WGS) entry which is preliminary data.</text>
</comment>
<sequence length="214" mass="23389">MKLFSLAAAALALSSTMAIAAEEGTAYQPSFDVSLLAGTSGSSDFKSLESDSYTLDTDNGTNIAVSINYLQKYKHGSRLQYELYLAQTETDLVIKDAESADKTTSNMDIRYYHIGGVNEIEYSDSNFVPYVGATIGMTSFKPDDYDSENEFSFGFNGGLKWFASDWVGARFDARAIGTTVGSDTTIFCNGGCIAKIDGGVWWQYQFTAGMFVRF</sequence>
<evidence type="ECO:0000256" key="2">
    <source>
        <dbReference type="SAM" id="SignalP"/>
    </source>
</evidence>
<dbReference type="SUPFAM" id="SSF56925">
    <property type="entry name" value="OMPA-like"/>
    <property type="match status" value="1"/>
</dbReference>
<keyword evidence="1 2" id="KW-0732">Signal</keyword>
<accession>A0A8J6QQ92</accession>
<evidence type="ECO:0000259" key="3">
    <source>
        <dbReference type="Pfam" id="PF13505"/>
    </source>
</evidence>
<name>A0A8J6QQ92_9GAMM</name>
<protein>
    <submittedName>
        <fullName evidence="4">Outer membrane beta-barrel protein</fullName>
    </submittedName>
</protein>
<proteinExistence type="predicted"/>
<feature type="signal peptide" evidence="2">
    <location>
        <begin position="1"/>
        <end position="20"/>
    </location>
</feature>
<reference evidence="4" key="1">
    <citation type="submission" date="2020-09" db="EMBL/GenBank/DDBJ databases">
        <title>A novel bacterium of genus Neiella, isolated from South China Sea.</title>
        <authorList>
            <person name="Huang H."/>
            <person name="Mo K."/>
            <person name="Hu Y."/>
        </authorList>
    </citation>
    <scope>NUCLEOTIDE SEQUENCE</scope>
    <source>
        <strain evidence="4">HB171785</strain>
    </source>
</reference>
<keyword evidence="5" id="KW-1185">Reference proteome</keyword>
<evidence type="ECO:0000313" key="4">
    <source>
        <dbReference type="EMBL" id="MBD1389211.1"/>
    </source>
</evidence>
<dbReference type="InterPro" id="IPR027385">
    <property type="entry name" value="Beta-barrel_OMP"/>
</dbReference>
<dbReference type="InterPro" id="IPR011250">
    <property type="entry name" value="OMP/PagP_B-barrel"/>
</dbReference>